<dbReference type="STRING" id="29655.A0A0K9PDJ4"/>
<comment type="pathway">
    <text evidence="2">Sulfur metabolism; hydrogen sulfide biosynthesis; sulfite from sulfate: step 1/3.</text>
</comment>
<keyword evidence="4" id="KW-0150">Chloroplast</keyword>
<comment type="similarity">
    <text evidence="11">Belongs to the sulfate adenylyltransferase family.</text>
</comment>
<sequence length="483" mass="53575">MAVSTTAACFHLHRLPIRPTHTANPLALTFTLRTKPSLYNPLYNSNTILHAPMVTTSAALSKLPTAIKSSLIDPDGGTLVDLVTPVAKRPALAAEAETLPKVKIGKVDLEWVHVISEGWASPLRGFMREDEYLHSLHFNSFRLQDGSVVNMSLPIVLAIDDQDKVRIGASGDVALQGPSGHIVAILRSVQIYKHNKEERIARTWGTIAPGLPYVDEVITNAGNWLIGGDLQVLEPIKYNDGLDHYRLSPQQLRDEFDKRGADAVFAFQLRNPVHNGHALLMNDTRKRLLDMGFQNPLLLLHPLGGFTKADDVPLDVRMEQHSKVLEDGVLDPKTTIVSIFPSPMHYAGPTEVQWHAKARINAGANFYIVGRDPAGMGHPTEKRDLYDPDHGKKVLSMALGLEKLNILPFKVAAYDKVVKKMAFFDPSRADDFLFISGTKMRGFARSGENPPDGFMCPAGWKVLVDYYKRLQVEEEQKMTLSSN</sequence>
<evidence type="ECO:0000259" key="13">
    <source>
        <dbReference type="Pfam" id="PF01747"/>
    </source>
</evidence>
<dbReference type="Gene3D" id="3.10.400.10">
    <property type="entry name" value="Sulfate adenylyltransferase"/>
    <property type="match status" value="1"/>
</dbReference>
<organism evidence="15 16">
    <name type="scientific">Zostera marina</name>
    <name type="common">Eelgrass</name>
    <dbReference type="NCBI Taxonomy" id="29655"/>
    <lineage>
        <taxon>Eukaryota</taxon>
        <taxon>Viridiplantae</taxon>
        <taxon>Streptophyta</taxon>
        <taxon>Embryophyta</taxon>
        <taxon>Tracheophyta</taxon>
        <taxon>Spermatophyta</taxon>
        <taxon>Magnoliopsida</taxon>
        <taxon>Liliopsida</taxon>
        <taxon>Zosteraceae</taxon>
        <taxon>Zostera</taxon>
    </lineage>
</organism>
<feature type="domain" description="ATP-sulfurylase PUA-like" evidence="14">
    <location>
        <begin position="72"/>
        <end position="234"/>
    </location>
</feature>
<dbReference type="CDD" id="cd00517">
    <property type="entry name" value="ATPS"/>
    <property type="match status" value="1"/>
</dbReference>
<dbReference type="InterPro" id="IPR014729">
    <property type="entry name" value="Rossmann-like_a/b/a_fold"/>
</dbReference>
<dbReference type="EC" id="2.7.7.4" evidence="3"/>
<keyword evidence="9" id="KW-0067">ATP-binding</keyword>
<evidence type="ECO:0000259" key="14">
    <source>
        <dbReference type="Pfam" id="PF14306"/>
    </source>
</evidence>
<keyword evidence="6 15" id="KW-0808">Transferase</keyword>
<evidence type="ECO:0000256" key="12">
    <source>
        <dbReference type="ARBA" id="ARBA00049370"/>
    </source>
</evidence>
<evidence type="ECO:0000256" key="10">
    <source>
        <dbReference type="ARBA" id="ARBA00022946"/>
    </source>
</evidence>
<dbReference type="OMA" id="MEMRYAG"/>
<dbReference type="FunFam" id="3.40.50.620:FF:000006">
    <property type="entry name" value="bifunctional 3'-phosphoadenosine 5'-phosphosulfate synthase 1"/>
    <property type="match status" value="1"/>
</dbReference>
<dbReference type="Pfam" id="PF01747">
    <property type="entry name" value="ATP-sulfurylase"/>
    <property type="match status" value="1"/>
</dbReference>
<dbReference type="GO" id="GO:0005524">
    <property type="term" value="F:ATP binding"/>
    <property type="evidence" value="ECO:0007669"/>
    <property type="project" value="UniProtKB-KW"/>
</dbReference>
<dbReference type="Gene3D" id="3.40.50.620">
    <property type="entry name" value="HUPs"/>
    <property type="match status" value="1"/>
</dbReference>
<evidence type="ECO:0000256" key="4">
    <source>
        <dbReference type="ARBA" id="ARBA00022528"/>
    </source>
</evidence>
<comment type="subcellular location">
    <subcellularLocation>
        <location evidence="1">Plastid</location>
        <location evidence="1">Chloroplast</location>
    </subcellularLocation>
</comment>
<dbReference type="Proteomes" id="UP000036987">
    <property type="component" value="Unassembled WGS sequence"/>
</dbReference>
<evidence type="ECO:0000256" key="8">
    <source>
        <dbReference type="ARBA" id="ARBA00022741"/>
    </source>
</evidence>
<dbReference type="PANTHER" id="PTHR11055">
    <property type="entry name" value="BIFUNCTIONAL 3'-PHOSPHOADENOSINE 5'-PHOSPHOSULFATE SYNTHASE"/>
    <property type="match status" value="1"/>
</dbReference>
<reference evidence="16" key="1">
    <citation type="journal article" date="2016" name="Nature">
        <title>The genome of the seagrass Zostera marina reveals angiosperm adaptation to the sea.</title>
        <authorList>
            <person name="Olsen J.L."/>
            <person name="Rouze P."/>
            <person name="Verhelst B."/>
            <person name="Lin Y.-C."/>
            <person name="Bayer T."/>
            <person name="Collen J."/>
            <person name="Dattolo E."/>
            <person name="De Paoli E."/>
            <person name="Dittami S."/>
            <person name="Maumus F."/>
            <person name="Michel G."/>
            <person name="Kersting A."/>
            <person name="Lauritano C."/>
            <person name="Lohaus R."/>
            <person name="Toepel M."/>
            <person name="Tonon T."/>
            <person name="Vanneste K."/>
            <person name="Amirebrahimi M."/>
            <person name="Brakel J."/>
            <person name="Bostroem C."/>
            <person name="Chovatia M."/>
            <person name="Grimwood J."/>
            <person name="Jenkins J.W."/>
            <person name="Jueterbock A."/>
            <person name="Mraz A."/>
            <person name="Stam W.T."/>
            <person name="Tice H."/>
            <person name="Bornberg-Bauer E."/>
            <person name="Green P.J."/>
            <person name="Pearson G.A."/>
            <person name="Procaccini G."/>
            <person name="Duarte C.M."/>
            <person name="Schmutz J."/>
            <person name="Reusch T.B.H."/>
            <person name="Van de Peer Y."/>
        </authorList>
    </citation>
    <scope>NUCLEOTIDE SEQUENCE [LARGE SCALE GENOMIC DNA]</scope>
    <source>
        <strain evidence="16">cv. Finnish</strain>
    </source>
</reference>
<evidence type="ECO:0000256" key="2">
    <source>
        <dbReference type="ARBA" id="ARBA00005048"/>
    </source>
</evidence>
<name>A0A0K9PDJ4_ZOSMR</name>
<comment type="catalytic activity">
    <reaction evidence="12">
        <text>sulfate + ATP + H(+) = adenosine 5'-phosphosulfate + diphosphate</text>
        <dbReference type="Rhea" id="RHEA:18133"/>
        <dbReference type="ChEBI" id="CHEBI:15378"/>
        <dbReference type="ChEBI" id="CHEBI:16189"/>
        <dbReference type="ChEBI" id="CHEBI:30616"/>
        <dbReference type="ChEBI" id="CHEBI:33019"/>
        <dbReference type="ChEBI" id="CHEBI:58243"/>
        <dbReference type="EC" id="2.7.7.4"/>
    </reaction>
</comment>
<dbReference type="GO" id="GO:0000103">
    <property type="term" value="P:sulfate assimilation"/>
    <property type="evidence" value="ECO:0000318"/>
    <property type="project" value="GO_Central"/>
</dbReference>
<gene>
    <name evidence="15" type="ORF">ZOSMA_2G03040</name>
</gene>
<dbReference type="OrthoDB" id="506431at2759"/>
<evidence type="ECO:0000256" key="9">
    <source>
        <dbReference type="ARBA" id="ARBA00022840"/>
    </source>
</evidence>
<keyword evidence="8" id="KW-0547">Nucleotide-binding</keyword>
<dbReference type="Pfam" id="PF14306">
    <property type="entry name" value="PUA_2"/>
    <property type="match status" value="1"/>
</dbReference>
<dbReference type="InterPro" id="IPR025980">
    <property type="entry name" value="ATP-Sase_PUA-like_dom"/>
</dbReference>
<keyword evidence="5" id="KW-0934">Plastid</keyword>
<accession>A0A0K9PDJ4</accession>
<evidence type="ECO:0000256" key="3">
    <source>
        <dbReference type="ARBA" id="ARBA00012391"/>
    </source>
</evidence>
<dbReference type="GO" id="GO:0004781">
    <property type="term" value="F:sulfate adenylyltransferase (ATP) activity"/>
    <property type="evidence" value="ECO:0007669"/>
    <property type="project" value="UniProtKB-EC"/>
</dbReference>
<dbReference type="EMBL" id="LFYR01000981">
    <property type="protein sequence ID" value="KMZ66290.1"/>
    <property type="molecule type" value="Genomic_DNA"/>
</dbReference>
<evidence type="ECO:0000256" key="6">
    <source>
        <dbReference type="ARBA" id="ARBA00022679"/>
    </source>
</evidence>
<protein>
    <recommendedName>
        <fullName evidence="3">sulfate adenylyltransferase</fullName>
        <ecNumber evidence="3">2.7.7.4</ecNumber>
    </recommendedName>
</protein>
<keyword evidence="16" id="KW-1185">Reference proteome</keyword>
<evidence type="ECO:0000313" key="15">
    <source>
        <dbReference type="EMBL" id="KMZ66290.1"/>
    </source>
</evidence>
<dbReference type="GO" id="GO:0009507">
    <property type="term" value="C:chloroplast"/>
    <property type="evidence" value="ECO:0007669"/>
    <property type="project" value="UniProtKB-SubCell"/>
</dbReference>
<proteinExistence type="inferred from homology"/>
<dbReference type="InterPro" id="IPR024951">
    <property type="entry name" value="Sulfurylase_cat_dom"/>
</dbReference>
<dbReference type="NCBIfam" id="TIGR00339">
    <property type="entry name" value="sopT"/>
    <property type="match status" value="1"/>
</dbReference>
<dbReference type="GO" id="GO:0004020">
    <property type="term" value="F:adenylylsulfate kinase activity"/>
    <property type="evidence" value="ECO:0000318"/>
    <property type="project" value="GO_Central"/>
</dbReference>
<evidence type="ECO:0000256" key="5">
    <source>
        <dbReference type="ARBA" id="ARBA00022640"/>
    </source>
</evidence>
<dbReference type="SUPFAM" id="SSF52374">
    <property type="entry name" value="Nucleotidylyl transferase"/>
    <property type="match status" value="1"/>
</dbReference>
<dbReference type="InterPro" id="IPR015947">
    <property type="entry name" value="PUA-like_sf"/>
</dbReference>
<keyword evidence="10" id="KW-0809">Transit peptide</keyword>
<dbReference type="FunFam" id="3.10.400.10:FF:000002">
    <property type="entry name" value="ATP sulfurylase 2"/>
    <property type="match status" value="1"/>
</dbReference>
<evidence type="ECO:0000256" key="7">
    <source>
        <dbReference type="ARBA" id="ARBA00022695"/>
    </source>
</evidence>
<evidence type="ECO:0000313" key="16">
    <source>
        <dbReference type="Proteomes" id="UP000036987"/>
    </source>
</evidence>
<dbReference type="AlphaFoldDB" id="A0A0K9PDJ4"/>
<evidence type="ECO:0000256" key="11">
    <source>
        <dbReference type="ARBA" id="ARBA00037980"/>
    </source>
</evidence>
<feature type="domain" description="Sulphate adenylyltransferase catalytic" evidence="13">
    <location>
        <begin position="244"/>
        <end position="465"/>
    </location>
</feature>
<comment type="caution">
    <text evidence="15">The sequence shown here is derived from an EMBL/GenBank/DDBJ whole genome shotgun (WGS) entry which is preliminary data.</text>
</comment>
<dbReference type="PANTHER" id="PTHR11055:SF37">
    <property type="entry name" value="ATP SULFURYLASE 2"/>
    <property type="match status" value="1"/>
</dbReference>
<dbReference type="SUPFAM" id="SSF88697">
    <property type="entry name" value="PUA domain-like"/>
    <property type="match status" value="1"/>
</dbReference>
<dbReference type="InterPro" id="IPR002650">
    <property type="entry name" value="Sulphate_adenylyltransferase"/>
</dbReference>
<keyword evidence="7 15" id="KW-0548">Nucleotidyltransferase</keyword>
<evidence type="ECO:0000256" key="1">
    <source>
        <dbReference type="ARBA" id="ARBA00004229"/>
    </source>
</evidence>